<dbReference type="EMBL" id="CP006272">
    <property type="protein sequence ID" value="AGZ45257.1"/>
    <property type="molecule type" value="Genomic_DNA"/>
</dbReference>
<dbReference type="Proteomes" id="UP000017746">
    <property type="component" value="Chromosome"/>
</dbReference>
<sequence>MMWTARPDEVTALGSMLDRTYAEVAEAGHRPSTLDRPRLLRQLDLWTDHLLPAVAAANAPLRTRRAAGLSVWHTMHASDPDSEQWLRTNVATVPARTLGPQLTRLVDAQLHLIRRLQTIRRAENVRRCELAAIGALCAGLGTDTIRIASAVARSEHAAERRLQTLLDATLSALPAAPGPRTPSPQRITVGTAATLFAGLDVTRLRLLEHTDRTVLHLEAHRPAEARDTLVILVLTDAEDPKPLDIPEDGITLTAAPQLTATADDIDLTLPLTTGEWTVQAAAGTCYTD</sequence>
<protein>
    <submittedName>
        <fullName evidence="1">Uncharacterized protein</fullName>
    </submittedName>
</protein>
<evidence type="ECO:0000313" key="2">
    <source>
        <dbReference type="Proteomes" id="UP000017746"/>
    </source>
</evidence>
<evidence type="ECO:0000313" key="1">
    <source>
        <dbReference type="EMBL" id="AGZ45257.1"/>
    </source>
</evidence>
<dbReference type="HOGENOM" id="CLU_965164_0_0_11"/>
<dbReference type="RefSeq" id="WP_023561593.1">
    <property type="nucleotide sequence ID" value="NC_022657.1"/>
</dbReference>
<organism evidence="1 2">
    <name type="scientific">Actinoplanes friuliensis DSM 7358</name>
    <dbReference type="NCBI Taxonomy" id="1246995"/>
    <lineage>
        <taxon>Bacteria</taxon>
        <taxon>Bacillati</taxon>
        <taxon>Actinomycetota</taxon>
        <taxon>Actinomycetes</taxon>
        <taxon>Micromonosporales</taxon>
        <taxon>Micromonosporaceae</taxon>
        <taxon>Actinoplanes</taxon>
    </lineage>
</organism>
<reference evidence="1 2" key="1">
    <citation type="journal article" date="2014" name="J. Biotechnol.">
        <title>Complete genome sequence of the actinobacterium Actinoplanes friuliensis HAG 010964, producer of the lipopeptide antibiotic friulimycin.</title>
        <authorList>
            <person name="Ruckert C."/>
            <person name="Szczepanowski R."/>
            <person name="Albersmeier A."/>
            <person name="Goesmann A."/>
            <person name="Fischer N."/>
            <person name="Steinkamper A."/>
            <person name="Puhler A."/>
            <person name="Biener R."/>
            <person name="Schwartz D."/>
            <person name="Kalinowski J."/>
        </authorList>
    </citation>
    <scope>NUCLEOTIDE SEQUENCE [LARGE SCALE GENOMIC DNA]</scope>
    <source>
        <strain evidence="1 2">DSM 7358</strain>
    </source>
</reference>
<dbReference type="PATRIC" id="fig|1246995.3.peg.7083"/>
<name>U5W8C6_9ACTN</name>
<dbReference type="OrthoDB" id="10008786at2"/>
<proteinExistence type="predicted"/>
<gene>
    <name evidence="1" type="ORF">AFR_35005</name>
</gene>
<keyword evidence="2" id="KW-1185">Reference proteome</keyword>
<accession>U5W8C6</accession>
<dbReference type="AlphaFoldDB" id="U5W8C6"/>
<dbReference type="STRING" id="1246995.AFR_35005"/>
<dbReference type="KEGG" id="afs:AFR_35005"/>